<feature type="compositionally biased region" description="Basic and acidic residues" evidence="1">
    <location>
        <begin position="20"/>
        <end position="31"/>
    </location>
</feature>
<organism evidence="2 3">
    <name type="scientific">Lacticaseibacillus paracasei</name>
    <name type="common">Lactobacillus paracasei</name>
    <dbReference type="NCBI Taxonomy" id="1597"/>
    <lineage>
        <taxon>Bacteria</taxon>
        <taxon>Bacillati</taxon>
        <taxon>Bacillota</taxon>
        <taxon>Bacilli</taxon>
        <taxon>Lactobacillales</taxon>
        <taxon>Lactobacillaceae</taxon>
        <taxon>Lacticaseibacillus</taxon>
    </lineage>
</organism>
<name>A0ABD6VY12_LACPA</name>
<reference evidence="2 3" key="1">
    <citation type="journal article" date="2015" name="J. Am. Soc. Brew. Chem.">
        <title>Dissolved carbon dioxide selects for lactic acid bacteria able to grow in and spoil packaged beer.</title>
        <authorList>
            <person name="Bergsveinson J."/>
            <person name="Redekop A."/>
            <person name="Zoerb S."/>
            <person name="Ziola B."/>
        </authorList>
    </citation>
    <scope>NUCLEOTIDE SEQUENCE [LARGE SCALE GENOMIC DNA]</scope>
    <source>
        <strain evidence="2 3">CCC B1205</strain>
    </source>
</reference>
<evidence type="ECO:0000313" key="2">
    <source>
        <dbReference type="EMBL" id="POE40590.1"/>
    </source>
</evidence>
<comment type="caution">
    <text evidence="2">The sequence shown here is derived from an EMBL/GenBank/DDBJ whole genome shotgun (WGS) entry which is preliminary data.</text>
</comment>
<protein>
    <submittedName>
        <fullName evidence="2">Uncharacterized protein</fullName>
    </submittedName>
</protein>
<proteinExistence type="predicted"/>
<dbReference type="Proteomes" id="UP000237433">
    <property type="component" value="Unassembled WGS sequence"/>
</dbReference>
<accession>A0ABD6VY12</accession>
<dbReference type="EMBL" id="LGIY01000025">
    <property type="protein sequence ID" value="POE40590.1"/>
    <property type="molecule type" value="Genomic_DNA"/>
</dbReference>
<sequence>MPDALPVTGTRGRHAPWTADRAEAGDQRRSAEVPGRVCPAAMGGATGGRRPARGRGVPVGAAVAGTRGSDALQPVG</sequence>
<gene>
    <name evidence="2" type="ORF">ACX51_12615</name>
</gene>
<feature type="compositionally biased region" description="Low complexity" evidence="1">
    <location>
        <begin position="54"/>
        <end position="68"/>
    </location>
</feature>
<feature type="region of interest" description="Disordered" evidence="1">
    <location>
        <begin position="1"/>
        <end position="76"/>
    </location>
</feature>
<dbReference type="AlphaFoldDB" id="A0ABD6VY12"/>
<evidence type="ECO:0000313" key="3">
    <source>
        <dbReference type="Proteomes" id="UP000237433"/>
    </source>
</evidence>
<evidence type="ECO:0000256" key="1">
    <source>
        <dbReference type="SAM" id="MobiDB-lite"/>
    </source>
</evidence>